<evidence type="ECO:0000256" key="2">
    <source>
        <dbReference type="ARBA" id="ARBA00022679"/>
    </source>
</evidence>
<dbReference type="SUPFAM" id="SSF56214">
    <property type="entry name" value="4'-phosphopantetheinyl transferase"/>
    <property type="match status" value="1"/>
</dbReference>
<comment type="similarity">
    <text evidence="1">Belongs to the P-Pant transferase superfamily. Gsp/Sfp/HetI/AcpT family.</text>
</comment>
<dbReference type="Gene3D" id="3.90.470.20">
    <property type="entry name" value="4'-phosphopantetheinyl transferase domain"/>
    <property type="match status" value="2"/>
</dbReference>
<dbReference type="RefSeq" id="WP_345047316.1">
    <property type="nucleotide sequence ID" value="NZ_BAABED010000001.1"/>
</dbReference>
<evidence type="ECO:0000259" key="3">
    <source>
        <dbReference type="Pfam" id="PF01648"/>
    </source>
</evidence>
<feature type="domain" description="4'-phosphopantetheinyl transferase" evidence="3">
    <location>
        <begin position="114"/>
        <end position="185"/>
    </location>
</feature>
<keyword evidence="2 4" id="KW-0808">Transferase</keyword>
<dbReference type="PANTHER" id="PTHR12215">
    <property type="entry name" value="PHOSPHOPANTETHEINE TRANSFERASE"/>
    <property type="match status" value="1"/>
</dbReference>
<keyword evidence="5" id="KW-1185">Reference proteome</keyword>
<dbReference type="InterPro" id="IPR050559">
    <property type="entry name" value="P-Pant_transferase_sf"/>
</dbReference>
<dbReference type="Pfam" id="PF01648">
    <property type="entry name" value="ACPS"/>
    <property type="match status" value="1"/>
</dbReference>
<dbReference type="GO" id="GO:0016740">
    <property type="term" value="F:transferase activity"/>
    <property type="evidence" value="ECO:0007669"/>
    <property type="project" value="UniProtKB-KW"/>
</dbReference>
<comment type="caution">
    <text evidence="4">The sequence shown here is derived from an EMBL/GenBank/DDBJ whole genome shotgun (WGS) entry which is preliminary data.</text>
</comment>
<evidence type="ECO:0000313" key="5">
    <source>
        <dbReference type="Proteomes" id="UP001589536"/>
    </source>
</evidence>
<evidence type="ECO:0000256" key="1">
    <source>
        <dbReference type="ARBA" id="ARBA00010990"/>
    </source>
</evidence>
<accession>A0ABV5ULY0</accession>
<evidence type="ECO:0000313" key="4">
    <source>
        <dbReference type="EMBL" id="MFB9713270.1"/>
    </source>
</evidence>
<dbReference type="PANTHER" id="PTHR12215:SF10">
    <property type="entry name" value="L-AMINOADIPATE-SEMIALDEHYDE DEHYDROGENASE-PHOSPHOPANTETHEINYL TRANSFERASE"/>
    <property type="match status" value="1"/>
</dbReference>
<proteinExistence type="inferred from homology"/>
<gene>
    <name evidence="4" type="ORF">ACFFPI_03765</name>
</gene>
<organism evidence="4 5">
    <name type="scientific">Arthrobacter methylotrophus</name>
    <dbReference type="NCBI Taxonomy" id="121291"/>
    <lineage>
        <taxon>Bacteria</taxon>
        <taxon>Bacillati</taxon>
        <taxon>Actinomycetota</taxon>
        <taxon>Actinomycetes</taxon>
        <taxon>Micrococcales</taxon>
        <taxon>Micrococcaceae</taxon>
        <taxon>Arthrobacter</taxon>
    </lineage>
</organism>
<dbReference type="Proteomes" id="UP001589536">
    <property type="component" value="Unassembled WGS sequence"/>
</dbReference>
<reference evidence="4 5" key="1">
    <citation type="submission" date="2024-09" db="EMBL/GenBank/DDBJ databases">
        <authorList>
            <person name="Sun Q."/>
            <person name="Mori K."/>
        </authorList>
    </citation>
    <scope>NUCLEOTIDE SEQUENCE [LARGE SCALE GENOMIC DNA]</scope>
    <source>
        <strain evidence="4 5">JCM 13519</strain>
    </source>
</reference>
<dbReference type="InterPro" id="IPR037143">
    <property type="entry name" value="4-PPantetheinyl_Trfase_dom_sf"/>
</dbReference>
<dbReference type="InterPro" id="IPR008278">
    <property type="entry name" value="4-PPantetheinyl_Trfase_dom"/>
</dbReference>
<name>A0ABV5ULY0_9MICC</name>
<protein>
    <submittedName>
        <fullName evidence="4">4'-phosphopantetheinyl transferase family protein</fullName>
    </submittedName>
</protein>
<sequence>MDPADSAAIEQMAAELLSPAETLRGDAMAPVLRLEFLASRVAQQNFAATLLGVPASKLQAAYECPECGAGPDIAHGRPGYLLDGGPAPLLLSASRASGWVLFAAVVHPEPGLRLGVDVENAAGTEFAGFDDVALTIREHRHLDAVEPGRRANERARLWARKEAWLKMTGEGLRVSPDSFDVLERPGLWDLELPASADGRDLPAGLVAALAATSH</sequence>
<dbReference type="EMBL" id="JBHMBH010000008">
    <property type="protein sequence ID" value="MFB9713270.1"/>
    <property type="molecule type" value="Genomic_DNA"/>
</dbReference>